<evidence type="ECO:0000256" key="1">
    <source>
        <dbReference type="ARBA" id="ARBA00022679"/>
    </source>
</evidence>
<dbReference type="GO" id="GO:0016301">
    <property type="term" value="F:kinase activity"/>
    <property type="evidence" value="ECO:0007669"/>
    <property type="project" value="UniProtKB-KW"/>
</dbReference>
<protein>
    <submittedName>
        <fullName evidence="4">Sugar kinase</fullName>
    </submittedName>
</protein>
<dbReference type="InterPro" id="IPR029056">
    <property type="entry name" value="Ribokinase-like"/>
</dbReference>
<evidence type="ECO:0000259" key="3">
    <source>
        <dbReference type="Pfam" id="PF00294"/>
    </source>
</evidence>
<dbReference type="PANTHER" id="PTHR10584">
    <property type="entry name" value="SUGAR KINASE"/>
    <property type="match status" value="1"/>
</dbReference>
<dbReference type="Pfam" id="PF00294">
    <property type="entry name" value="PfkB"/>
    <property type="match status" value="1"/>
</dbReference>
<keyword evidence="2 4" id="KW-0418">Kinase</keyword>
<organism evidence="4 5">
    <name type="scientific">Tectimicrobiota bacterium</name>
    <dbReference type="NCBI Taxonomy" id="2528274"/>
    <lineage>
        <taxon>Bacteria</taxon>
        <taxon>Pseudomonadati</taxon>
        <taxon>Nitrospinota/Tectimicrobiota group</taxon>
        <taxon>Candidatus Tectimicrobiota</taxon>
    </lineage>
</organism>
<dbReference type="SUPFAM" id="SSF53613">
    <property type="entry name" value="Ribokinase-like"/>
    <property type="match status" value="1"/>
</dbReference>
<dbReference type="GO" id="GO:0005829">
    <property type="term" value="C:cytosol"/>
    <property type="evidence" value="ECO:0007669"/>
    <property type="project" value="TreeGrafter"/>
</dbReference>
<dbReference type="PANTHER" id="PTHR10584:SF166">
    <property type="entry name" value="RIBOKINASE"/>
    <property type="match status" value="1"/>
</dbReference>
<evidence type="ECO:0000313" key="4">
    <source>
        <dbReference type="EMBL" id="MBI2876360.1"/>
    </source>
</evidence>
<dbReference type="Proteomes" id="UP000769766">
    <property type="component" value="Unassembled WGS sequence"/>
</dbReference>
<dbReference type="InterPro" id="IPR011611">
    <property type="entry name" value="PfkB_dom"/>
</dbReference>
<accession>A0A932FV59</accession>
<dbReference type="PROSITE" id="PS00584">
    <property type="entry name" value="PFKB_KINASES_2"/>
    <property type="match status" value="1"/>
</dbReference>
<evidence type="ECO:0000313" key="5">
    <source>
        <dbReference type="Proteomes" id="UP000769766"/>
    </source>
</evidence>
<evidence type="ECO:0000256" key="2">
    <source>
        <dbReference type="ARBA" id="ARBA00022777"/>
    </source>
</evidence>
<dbReference type="AlphaFoldDB" id="A0A932FV59"/>
<feature type="domain" description="Carbohydrate kinase PfkB" evidence="3">
    <location>
        <begin position="17"/>
        <end position="274"/>
    </location>
</feature>
<keyword evidence="1" id="KW-0808">Transferase</keyword>
<comment type="caution">
    <text evidence="4">The sequence shown here is derived from an EMBL/GenBank/DDBJ whole genome shotgun (WGS) entry which is preliminary data.</text>
</comment>
<dbReference type="EMBL" id="JACPRF010000176">
    <property type="protein sequence ID" value="MBI2876360.1"/>
    <property type="molecule type" value="Genomic_DNA"/>
</dbReference>
<gene>
    <name evidence="4" type="ORF">HYY20_05715</name>
</gene>
<dbReference type="Gene3D" id="3.40.1190.20">
    <property type="match status" value="1"/>
</dbReference>
<sequence length="302" mass="34030">MSLLVVGSVALDSVKTPFGQVEEALGGSGTYFSVAASYFSEVSLVAVVGTDFPEEHLQLLRERNVDLEGLQRVRGQSFRWRGEYGYDLNEAKTLDTQLNVFQTFKPALPETYRDARYVFLANIDPELQQEVLDQVRAPALVACDTMNFWIERKLEALKETLKRVDILIINESEAREMAREANIVKAAKTILSWGPRSLVIKRGEYGALRFSDHEIFSAPGFPLELVYDPTGAGDSFAGGFMGYLANDQDLIETQIRRAIIFGSTMASFNVEDFSLNRLRSLTFPEIEKRYRAFKGLAHFEDL</sequence>
<proteinExistence type="predicted"/>
<dbReference type="InterPro" id="IPR002173">
    <property type="entry name" value="Carboh/pur_kinase_PfkB_CS"/>
</dbReference>
<reference evidence="4" key="1">
    <citation type="submission" date="2020-07" db="EMBL/GenBank/DDBJ databases">
        <title>Huge and variable diversity of episymbiotic CPR bacteria and DPANN archaea in groundwater ecosystems.</title>
        <authorList>
            <person name="He C.Y."/>
            <person name="Keren R."/>
            <person name="Whittaker M."/>
            <person name="Farag I.F."/>
            <person name="Doudna J."/>
            <person name="Cate J.H.D."/>
            <person name="Banfield J.F."/>
        </authorList>
    </citation>
    <scope>NUCLEOTIDE SEQUENCE</scope>
    <source>
        <strain evidence="4">NC_groundwater_672_Ag_B-0.1um_62_36</strain>
    </source>
</reference>
<name>A0A932FV59_UNCTE</name>